<sequence length="420" mass="45749">MTVSLLALGVAVPLVVLGRWLHRRRRRPLDVSTPAPAFQVVALGQQGSGKTLLLASMYHALRVPSGQCYFLTAAHDDVARLNRWFTQMADAASPDWPHGTAKGETRLFSFDVKTRTAGSIATVLRLNYLEYAGELLTELQEPGSTAKDELYARIESADALIGVIDGYSIRLYVDGHPDGIVRLQETLSALIPAVIEASCPVNFVITKWDLLTDLHPDENVRLDMVRNHLISNPQFQALVNLHSTGRVVRLIPVSAVGPGFARIGPDGEVVKIPQREIRPANVDIPLSAVLPDLFEQVEARLNQETLTALRAEVRRRTFMDPLQALASLAAFAGQTAGRAVLASFGGSAAALVGDSLLGMFLDARAEPAPDRPTGLAHEFGDAERRIDQFRRARQRVLQEMQGKVLALESRLPASRLSGGV</sequence>
<accession>A0ABP8U654</accession>
<dbReference type="InterPro" id="IPR045528">
    <property type="entry name" value="DO-GTPase2"/>
</dbReference>
<dbReference type="EMBL" id="BAABHK010000002">
    <property type="protein sequence ID" value="GAA4622645.1"/>
    <property type="molecule type" value="Genomic_DNA"/>
</dbReference>
<feature type="domain" description="Double-GTPase 2" evidence="1">
    <location>
        <begin position="43"/>
        <end position="216"/>
    </location>
</feature>
<keyword evidence="3" id="KW-1185">Reference proteome</keyword>
<name>A0ABP8U654_9ACTN</name>
<organism evidence="2 3">
    <name type="scientific">Actinoallomurus vinaceus</name>
    <dbReference type="NCBI Taxonomy" id="1080074"/>
    <lineage>
        <taxon>Bacteria</taxon>
        <taxon>Bacillati</taxon>
        <taxon>Actinomycetota</taxon>
        <taxon>Actinomycetes</taxon>
        <taxon>Streptosporangiales</taxon>
        <taxon>Thermomonosporaceae</taxon>
        <taxon>Actinoallomurus</taxon>
    </lineage>
</organism>
<reference evidence="3" key="1">
    <citation type="journal article" date="2019" name="Int. J. Syst. Evol. Microbiol.">
        <title>The Global Catalogue of Microorganisms (GCM) 10K type strain sequencing project: providing services to taxonomists for standard genome sequencing and annotation.</title>
        <authorList>
            <consortium name="The Broad Institute Genomics Platform"/>
            <consortium name="The Broad Institute Genome Sequencing Center for Infectious Disease"/>
            <person name="Wu L."/>
            <person name="Ma J."/>
        </authorList>
    </citation>
    <scope>NUCLEOTIDE SEQUENCE [LARGE SCALE GENOMIC DNA]</scope>
    <source>
        <strain evidence="3">JCM 17939</strain>
    </source>
</reference>
<protein>
    <recommendedName>
        <fullName evidence="1">Double-GTPase 2 domain-containing protein</fullName>
    </recommendedName>
</protein>
<evidence type="ECO:0000313" key="2">
    <source>
        <dbReference type="EMBL" id="GAA4622645.1"/>
    </source>
</evidence>
<dbReference type="SUPFAM" id="SSF52540">
    <property type="entry name" value="P-loop containing nucleoside triphosphate hydrolases"/>
    <property type="match status" value="1"/>
</dbReference>
<evidence type="ECO:0000313" key="3">
    <source>
        <dbReference type="Proteomes" id="UP001501442"/>
    </source>
</evidence>
<dbReference type="InterPro" id="IPR027417">
    <property type="entry name" value="P-loop_NTPase"/>
</dbReference>
<dbReference type="RefSeq" id="WP_345429972.1">
    <property type="nucleotide sequence ID" value="NZ_BAABHK010000002.1"/>
</dbReference>
<proteinExistence type="predicted"/>
<dbReference type="Pfam" id="PF19993">
    <property type="entry name" value="DO-GTPase2"/>
    <property type="match status" value="1"/>
</dbReference>
<dbReference type="Proteomes" id="UP001501442">
    <property type="component" value="Unassembled WGS sequence"/>
</dbReference>
<evidence type="ECO:0000259" key="1">
    <source>
        <dbReference type="Pfam" id="PF19993"/>
    </source>
</evidence>
<gene>
    <name evidence="2" type="ORF">GCM10023196_015670</name>
</gene>
<comment type="caution">
    <text evidence="2">The sequence shown here is derived from an EMBL/GenBank/DDBJ whole genome shotgun (WGS) entry which is preliminary data.</text>
</comment>